<dbReference type="InterPro" id="IPR015421">
    <property type="entry name" value="PyrdxlP-dep_Trfase_major"/>
</dbReference>
<evidence type="ECO:0000256" key="1">
    <source>
        <dbReference type="ARBA" id="ARBA00001933"/>
    </source>
</evidence>
<keyword evidence="2" id="KW-0032">Aminotransferase</keyword>
<reference evidence="4 5" key="2">
    <citation type="journal article" date="2003" name="Nat. Biotechnol.">
        <title>Complete genome sequence and comparative analysis of the industrial microorganism Streptomyces avermitilis.</title>
        <authorList>
            <person name="Ikeda H."/>
            <person name="Ishikawa J."/>
            <person name="Hanamoto A."/>
            <person name="Shinose M."/>
            <person name="Kikuchi H."/>
            <person name="Shiba T."/>
            <person name="Sakaki Y."/>
            <person name="Hattori M."/>
            <person name="Omura S."/>
        </authorList>
    </citation>
    <scope>NUCLEOTIDE SEQUENCE [LARGE SCALE GENOMIC DNA]</scope>
    <source>
        <strain evidence="5">ATCC 31267 / DSM 46492 / JCM 5070 / NBRC 14893 / NCIMB 12804 / NRRL 8165 / MA-4680</strain>
    </source>
</reference>
<dbReference type="HOGENOM" id="CLU_2107555_0_0_11"/>
<evidence type="ECO:0008006" key="6">
    <source>
        <dbReference type="Google" id="ProtNLM"/>
    </source>
</evidence>
<sequence>MVGVENGPRGPVFFSFEPAGIVPDIVCLSKSISGYGMPMALTLLRPEYDVWKPGEHNGAFRGYNPAFLTGARALEGAALRPCGRGPARCAMRRTGEACCWRRPGPTTRWPRSCRR</sequence>
<dbReference type="InterPro" id="IPR004637">
    <property type="entry name" value="Dat"/>
</dbReference>
<reference evidence="4 5" key="3">
    <citation type="journal article" date="2014" name="J. Ind. Microbiol. Biotechnol.">
        <title>Genome mining of the Streptomyces avermitilis genome and development of genome-minimized hosts for heterologous expression of biosynthetic gene clusters.</title>
        <authorList>
            <person name="Ikeda H."/>
            <person name="Shin-ya K."/>
            <person name="Omura S."/>
        </authorList>
    </citation>
    <scope>NUCLEOTIDE SEQUENCE [LARGE SCALE GENOMIC DNA]</scope>
    <source>
        <strain evidence="5">ATCC 31267 / DSM 46492 / JCM 5070 / NBRC 14893 / NCIMB 12804 / NRRL 8165 / MA-4680</strain>
    </source>
</reference>
<gene>
    <name evidence="4" type="ORF">SAVERM_246</name>
</gene>
<keyword evidence="5" id="KW-1185">Reference proteome</keyword>
<dbReference type="PANTHER" id="PTHR43552">
    <property type="entry name" value="DIAMINOBUTYRATE--2-OXOGLUTARATE AMINOTRANSFERASE"/>
    <property type="match status" value="1"/>
</dbReference>
<protein>
    <recommendedName>
        <fullName evidence="6">Diaminobutyrate--2-oxoglutarate transaminase</fullName>
    </recommendedName>
</protein>
<evidence type="ECO:0000256" key="3">
    <source>
        <dbReference type="ARBA" id="ARBA00022679"/>
    </source>
</evidence>
<dbReference type="Proteomes" id="UP000000428">
    <property type="component" value="Chromosome"/>
</dbReference>
<proteinExistence type="predicted"/>
<organism evidence="4 5">
    <name type="scientific">Streptomyces avermitilis (strain ATCC 31267 / DSM 46492 / JCM 5070 / NBRC 14893 / NCIMB 12804 / NRRL 8165 / MA-4680)</name>
    <dbReference type="NCBI Taxonomy" id="227882"/>
    <lineage>
        <taxon>Bacteria</taxon>
        <taxon>Bacillati</taxon>
        <taxon>Actinomycetota</taxon>
        <taxon>Actinomycetes</taxon>
        <taxon>Kitasatosporales</taxon>
        <taxon>Streptomycetaceae</taxon>
        <taxon>Streptomyces</taxon>
    </lineage>
</organism>
<dbReference type="AlphaFoldDB" id="Q82R97"/>
<dbReference type="EMBL" id="BA000030">
    <property type="protein sequence ID" value="BAC67955.1"/>
    <property type="molecule type" value="Genomic_DNA"/>
</dbReference>
<evidence type="ECO:0000313" key="4">
    <source>
        <dbReference type="EMBL" id="BAC67955.1"/>
    </source>
</evidence>
<name>Q82R97_STRAW</name>
<accession>Q82R97</accession>
<dbReference type="eggNOG" id="COG0160">
    <property type="taxonomic scope" value="Bacteria"/>
</dbReference>
<dbReference type="PANTHER" id="PTHR43552:SF2">
    <property type="entry name" value="DIAMINOBUTYRATE--2-OXOGLUTARATE TRANSAMINASE"/>
    <property type="match status" value="1"/>
</dbReference>
<evidence type="ECO:0000256" key="2">
    <source>
        <dbReference type="ARBA" id="ARBA00022576"/>
    </source>
</evidence>
<dbReference type="KEGG" id="sma:SAVERM_246"/>
<comment type="cofactor">
    <cofactor evidence="1">
        <name>pyridoxal 5'-phosphate</name>
        <dbReference type="ChEBI" id="CHEBI:597326"/>
    </cofactor>
</comment>
<dbReference type="GO" id="GO:0008483">
    <property type="term" value="F:transaminase activity"/>
    <property type="evidence" value="ECO:0007669"/>
    <property type="project" value="UniProtKB-KW"/>
</dbReference>
<evidence type="ECO:0000313" key="5">
    <source>
        <dbReference type="Proteomes" id="UP000000428"/>
    </source>
</evidence>
<reference evidence="4 5" key="1">
    <citation type="journal article" date="2001" name="Proc. Natl. Acad. Sci. U.S.A.">
        <title>Genome sequence of an industrial microorganism Streptomyces avermitilis: deducing the ability of producing secondary metabolites.</title>
        <authorList>
            <person name="Omura S."/>
            <person name="Ikeda H."/>
            <person name="Ishikawa J."/>
            <person name="Hanamoto A."/>
            <person name="Takahashi C."/>
            <person name="Shinose M."/>
            <person name="Takahashi Y."/>
            <person name="Horikawa H."/>
            <person name="Nakazawa H."/>
            <person name="Osonoe T."/>
            <person name="Kikuchi H."/>
            <person name="Shiba T."/>
            <person name="Sakaki Y."/>
            <person name="Hattori M."/>
        </authorList>
    </citation>
    <scope>NUCLEOTIDE SEQUENCE [LARGE SCALE GENOMIC DNA]</scope>
    <source>
        <strain evidence="5">ATCC 31267 / DSM 46492 / JCM 5070 / NBRC 14893 / NCIMB 12804 / NRRL 8165 / MA-4680</strain>
    </source>
</reference>
<dbReference type="InterPro" id="IPR015424">
    <property type="entry name" value="PyrdxlP-dep_Trfase"/>
</dbReference>
<dbReference type="SUPFAM" id="SSF53383">
    <property type="entry name" value="PLP-dependent transferases"/>
    <property type="match status" value="1"/>
</dbReference>
<dbReference type="Gene3D" id="3.40.640.10">
    <property type="entry name" value="Type I PLP-dependent aspartate aminotransferase-like (Major domain)"/>
    <property type="match status" value="1"/>
</dbReference>
<keyword evidence="3" id="KW-0808">Transferase</keyword>